<dbReference type="EMBL" id="OIVN01001769">
    <property type="protein sequence ID" value="SPC97431.1"/>
    <property type="molecule type" value="Genomic_DNA"/>
</dbReference>
<evidence type="ECO:0000259" key="1">
    <source>
        <dbReference type="Pfam" id="PF13966"/>
    </source>
</evidence>
<gene>
    <name evidence="2" type="ORF">FSB_LOCUS25313</name>
</gene>
<reference evidence="2" key="1">
    <citation type="submission" date="2018-02" db="EMBL/GenBank/DDBJ databases">
        <authorList>
            <person name="Cohen D.B."/>
            <person name="Kent A.D."/>
        </authorList>
    </citation>
    <scope>NUCLEOTIDE SEQUENCE</scope>
</reference>
<name>A0A2N9GDV6_FAGSY</name>
<evidence type="ECO:0000313" key="2">
    <source>
        <dbReference type="EMBL" id="SPC97431.1"/>
    </source>
</evidence>
<dbReference type="Pfam" id="PF13966">
    <property type="entry name" value="zf-RVT"/>
    <property type="match status" value="1"/>
</dbReference>
<dbReference type="AlphaFoldDB" id="A0A2N9GDV6"/>
<organism evidence="2">
    <name type="scientific">Fagus sylvatica</name>
    <name type="common">Beechnut</name>
    <dbReference type="NCBI Taxonomy" id="28930"/>
    <lineage>
        <taxon>Eukaryota</taxon>
        <taxon>Viridiplantae</taxon>
        <taxon>Streptophyta</taxon>
        <taxon>Embryophyta</taxon>
        <taxon>Tracheophyta</taxon>
        <taxon>Spermatophyta</taxon>
        <taxon>Magnoliopsida</taxon>
        <taxon>eudicotyledons</taxon>
        <taxon>Gunneridae</taxon>
        <taxon>Pentapetalae</taxon>
        <taxon>rosids</taxon>
        <taxon>fabids</taxon>
        <taxon>Fagales</taxon>
        <taxon>Fagaceae</taxon>
        <taxon>Fagus</taxon>
    </lineage>
</organism>
<proteinExistence type="predicted"/>
<protein>
    <recommendedName>
        <fullName evidence="1">Reverse transcriptase zinc-binding domain-containing protein</fullName>
    </recommendedName>
</protein>
<sequence>MVENLINGETNTWKVGLLMDMFDQESVVAITKIILPVVPRQDKLTWVADPKGLFSVKSAMGLIQRDVWPAAPDPIWHKLWKSKIHERLKTFVWRIGCGTLPTNLNIFSRMSIGDPRCPLCNSELESVSHVFFQCQATKMFWFGTCWGIRAELFVVNMDVDVVKLVVDPPIPLSDPSVVQMNKNLASVQIALTLEAIWRFRNQHVHHSKIDNPNVSIKALEFRIVEHMQKLWAENSLFTPKDLKWLPPPHGIVKLNVDAAIFHSSACIAVIARNESGTYYKGMGQAFQLH</sequence>
<accession>A0A2N9GDV6</accession>
<dbReference type="InterPro" id="IPR026960">
    <property type="entry name" value="RVT-Znf"/>
</dbReference>
<feature type="domain" description="Reverse transcriptase zinc-binding" evidence="1">
    <location>
        <begin position="54"/>
        <end position="141"/>
    </location>
</feature>